<comment type="function">
    <text evidence="1">Needed for flagellar regrowth and assembly.</text>
</comment>
<evidence type="ECO:0000256" key="6">
    <source>
        <dbReference type="ARBA" id="ARBA00023225"/>
    </source>
</evidence>
<dbReference type="EMBL" id="JAFNJU010000007">
    <property type="protein sequence ID" value="MBO1265363.1"/>
    <property type="molecule type" value="Genomic_DNA"/>
</dbReference>
<evidence type="ECO:0000313" key="9">
    <source>
        <dbReference type="EMBL" id="MBO1265363.1"/>
    </source>
</evidence>
<accession>A0A939KJN9</accession>
<dbReference type="GO" id="GO:0015031">
    <property type="term" value="P:protein transport"/>
    <property type="evidence" value="ECO:0007669"/>
    <property type="project" value="UniProtKB-KW"/>
</dbReference>
<protein>
    <recommendedName>
        <fullName evidence="8">Flagellar assembly protein FliH/Type III secretion system HrpE domain-containing protein</fullName>
    </recommendedName>
</protein>
<evidence type="ECO:0000256" key="2">
    <source>
        <dbReference type="ARBA" id="ARBA00006602"/>
    </source>
</evidence>
<keyword evidence="6" id="KW-1006">Bacterial flagellum protein export</keyword>
<proteinExistence type="inferred from homology"/>
<reference evidence="9" key="1">
    <citation type="submission" date="2021-03" db="EMBL/GenBank/DDBJ databases">
        <title>Proteiniclasticum marinus sp. nov., isolated from tidal flat sediment.</title>
        <authorList>
            <person name="Namirimu T."/>
            <person name="Yang J.-A."/>
            <person name="Yang S.-H."/>
            <person name="Kim Y.-J."/>
            <person name="Kwon K.K."/>
        </authorList>
    </citation>
    <scope>NUCLEOTIDE SEQUENCE</scope>
    <source>
        <strain evidence="9">SCR006</strain>
    </source>
</reference>
<evidence type="ECO:0000256" key="1">
    <source>
        <dbReference type="ARBA" id="ARBA00003041"/>
    </source>
</evidence>
<evidence type="ECO:0000256" key="4">
    <source>
        <dbReference type="ARBA" id="ARBA00022795"/>
    </source>
</evidence>
<dbReference type="Proteomes" id="UP000664218">
    <property type="component" value="Unassembled WGS sequence"/>
</dbReference>
<sequence length="249" mass="29019">MIPIALSYRIIKNKNAYAQEERKLETLDIELYREKKEIQSQYDAVSEGEDPEESLREEIRKELLLSIEEDRKVLLEKAKEELEKEREEVLAQARNQGFEEGYMAGKEEGYEETLAFRKNAITMLEEAEVLSKEYLDENEEKIIQLSARIAERIVGETLETQEDSLMLLARPILQEYGKTENVIVTCHPDKVAFMKCQIPEIKAMCPKAHVLILQDRNLEENDILIENENQITDLSIRKQIARFIELATE</sequence>
<keyword evidence="3" id="KW-0813">Transport</keyword>
<feature type="domain" description="Flagellar assembly protein FliH/Type III secretion system HrpE" evidence="8">
    <location>
        <begin position="125"/>
        <end position="242"/>
    </location>
</feature>
<keyword evidence="7" id="KW-0175">Coiled coil</keyword>
<evidence type="ECO:0000313" key="10">
    <source>
        <dbReference type="Proteomes" id="UP000664218"/>
    </source>
</evidence>
<evidence type="ECO:0000256" key="3">
    <source>
        <dbReference type="ARBA" id="ARBA00022448"/>
    </source>
</evidence>
<dbReference type="InterPro" id="IPR051472">
    <property type="entry name" value="T3SS_Stator/FliH"/>
</dbReference>
<dbReference type="PANTHER" id="PTHR34982">
    <property type="entry name" value="YOP PROTEINS TRANSLOCATION PROTEIN L"/>
    <property type="match status" value="1"/>
</dbReference>
<dbReference type="RefSeq" id="WP_207599886.1">
    <property type="nucleotide sequence ID" value="NZ_JAFNJU010000007.1"/>
</dbReference>
<keyword evidence="5" id="KW-0653">Protein transport</keyword>
<organism evidence="9 10">
    <name type="scientific">Proteiniclasticum aestuarii</name>
    <dbReference type="NCBI Taxonomy" id="2817862"/>
    <lineage>
        <taxon>Bacteria</taxon>
        <taxon>Bacillati</taxon>
        <taxon>Bacillota</taxon>
        <taxon>Clostridia</taxon>
        <taxon>Eubacteriales</taxon>
        <taxon>Clostridiaceae</taxon>
        <taxon>Proteiniclasticum</taxon>
    </lineage>
</organism>
<gene>
    <name evidence="9" type="ORF">J3A84_10005</name>
</gene>
<evidence type="ECO:0000256" key="5">
    <source>
        <dbReference type="ARBA" id="ARBA00022927"/>
    </source>
</evidence>
<name>A0A939KJN9_9CLOT</name>
<evidence type="ECO:0000256" key="7">
    <source>
        <dbReference type="SAM" id="Coils"/>
    </source>
</evidence>
<dbReference type="InterPro" id="IPR018035">
    <property type="entry name" value="Flagellar_FliH/T3SS_HrpE"/>
</dbReference>
<evidence type="ECO:0000259" key="8">
    <source>
        <dbReference type="Pfam" id="PF02108"/>
    </source>
</evidence>
<dbReference type="AlphaFoldDB" id="A0A939KJN9"/>
<dbReference type="PANTHER" id="PTHR34982:SF1">
    <property type="entry name" value="FLAGELLAR ASSEMBLY PROTEIN FLIH"/>
    <property type="match status" value="1"/>
</dbReference>
<comment type="caution">
    <text evidence="9">The sequence shown here is derived from an EMBL/GenBank/DDBJ whole genome shotgun (WGS) entry which is preliminary data.</text>
</comment>
<dbReference type="Pfam" id="PF02108">
    <property type="entry name" value="FliH"/>
    <property type="match status" value="1"/>
</dbReference>
<keyword evidence="4" id="KW-1005">Bacterial flagellum biogenesis</keyword>
<keyword evidence="10" id="KW-1185">Reference proteome</keyword>
<dbReference type="GO" id="GO:0044781">
    <property type="term" value="P:bacterial-type flagellum organization"/>
    <property type="evidence" value="ECO:0007669"/>
    <property type="project" value="UniProtKB-KW"/>
</dbReference>
<comment type="similarity">
    <text evidence="2">Belongs to the FliH family.</text>
</comment>
<dbReference type="GO" id="GO:0005829">
    <property type="term" value="C:cytosol"/>
    <property type="evidence" value="ECO:0007669"/>
    <property type="project" value="TreeGrafter"/>
</dbReference>
<feature type="coiled-coil region" evidence="7">
    <location>
        <begin position="65"/>
        <end position="99"/>
    </location>
</feature>